<dbReference type="CDD" id="cd19958">
    <property type="entry name" value="pyocin_knob"/>
    <property type="match status" value="1"/>
</dbReference>
<organism evidence="1 2">
    <name type="scientific">Rhodobacter capsulatus (strain ATCC BAA-309 / NBRC 16581 / SB1003)</name>
    <dbReference type="NCBI Taxonomy" id="272942"/>
    <lineage>
        <taxon>Bacteria</taxon>
        <taxon>Pseudomonadati</taxon>
        <taxon>Pseudomonadota</taxon>
        <taxon>Alphaproteobacteria</taxon>
        <taxon>Rhodobacterales</taxon>
        <taxon>Rhodobacter group</taxon>
        <taxon>Rhodobacter</taxon>
    </lineage>
</organism>
<dbReference type="GeneID" id="31490863"/>
<gene>
    <name evidence="1" type="ordered locus">RCAP_rcc01998</name>
</gene>
<protein>
    <submittedName>
        <fullName evidence="1">Uncharacterized protein</fullName>
    </submittedName>
</protein>
<reference key="1">
    <citation type="submission" date="2008-12" db="EMBL/GenBank/DDBJ databases">
        <title>Complete genome sequence of Rhodobacter capsulatus SB1003.</title>
        <authorList>
            <person name="Strnad H."/>
            <person name="Lapidus A."/>
            <person name="Vlcek C."/>
            <person name="Ulbrich P."/>
            <person name="Paces J."/>
            <person name="Maltsev N."/>
            <person name="Kumar V."/>
            <person name="Kogan Y."/>
            <person name="Milgram A."/>
            <person name="Rebrekov D."/>
            <person name="Mazur M."/>
            <person name="Cox R."/>
            <person name="Kyrpides N."/>
            <person name="Kolar M."/>
            <person name="Sachova J."/>
            <person name="Ridl J."/>
            <person name="Ivanova N."/>
            <person name="Kapatral V."/>
            <person name="Los T."/>
            <person name="Lykidis A."/>
            <person name="Mikhailova N."/>
            <person name="Reznik G."/>
            <person name="Vasieva O."/>
            <person name="Fonstein M."/>
            <person name="Paces V."/>
            <person name="Haselkorn R."/>
        </authorList>
    </citation>
    <scope>NUCLEOTIDE SEQUENCE</scope>
    <source>
        <strain>SB1003</strain>
    </source>
</reference>
<dbReference type="HOGENOM" id="CLU_885290_0_0_5"/>
<dbReference type="RefSeq" id="WP_013067721.1">
    <property type="nucleotide sequence ID" value="NC_014034.1"/>
</dbReference>
<dbReference type="EMBL" id="CP001312">
    <property type="protein sequence ID" value="ADE85742.1"/>
    <property type="molecule type" value="Genomic_DNA"/>
</dbReference>
<sequence>MAKPAKPTVPPPPLRSNPETFSARMEASLLFWKTFAEYLDALGDHAETQADAALAAALAAGAGTGLALRGNGGKLMAVNAGATALEFLTASGAGKAILANASAAGLALASDADAAAQRATLGLGTVTALAEAVTDLSAITRSGWNRFAAAQTANTPFATGAGMVLTIFYDGSAAVQLVWGHNKGESDTGQWIRWRAASTWGGWVRLHGSQTEINGLIGALALGVAQSWQDVTAARLAGTNYQNTTGRPIAVSITTGGTTANTALYLGVATPANILIAATGTGSTLRIMSHQAIVPAGHYYRFEGAAPATWAELR</sequence>
<dbReference type="AlphaFoldDB" id="D5AUV3"/>
<name>D5AUV3_RHOCB</name>
<accession>D5AUV3</accession>
<evidence type="ECO:0000313" key="2">
    <source>
        <dbReference type="Proteomes" id="UP000002361"/>
    </source>
</evidence>
<reference evidence="1 2" key="2">
    <citation type="journal article" date="2010" name="J. Bacteriol.">
        <title>Complete genome sequence of the photosynthetic purple nonsulfur bacterium Rhodobacter capsulatus SB 1003.</title>
        <authorList>
            <person name="Strnad H."/>
            <person name="Lapidus A."/>
            <person name="Paces J."/>
            <person name="Ulbrich P."/>
            <person name="Vlcek C."/>
            <person name="Paces V."/>
            <person name="Haselkorn R."/>
        </authorList>
    </citation>
    <scope>NUCLEOTIDE SEQUENCE [LARGE SCALE GENOMIC DNA]</scope>
    <source>
        <strain evidence="2">ATCC BAA-309 / NBRC 16581 / SB1003</strain>
    </source>
</reference>
<proteinExistence type="predicted"/>
<keyword evidence="2" id="KW-1185">Reference proteome</keyword>
<dbReference type="STRING" id="272942.RCAP_rcc01998"/>
<dbReference type="Proteomes" id="UP000002361">
    <property type="component" value="Chromosome"/>
</dbReference>
<dbReference type="OrthoDB" id="8266301at2"/>
<evidence type="ECO:0000313" key="1">
    <source>
        <dbReference type="EMBL" id="ADE85742.1"/>
    </source>
</evidence>
<dbReference type="KEGG" id="rcp:RCAP_rcc01998"/>